<accession>A0A9W6FTQ0</accession>
<dbReference type="Pfam" id="PF17782">
    <property type="entry name" value="WHD_DprA"/>
    <property type="match status" value="1"/>
</dbReference>
<dbReference type="Gene3D" id="1.10.10.10">
    <property type="entry name" value="Winged helix-like DNA-binding domain superfamily/Winged helix DNA-binding domain"/>
    <property type="match status" value="1"/>
</dbReference>
<dbReference type="EMBL" id="BSDR01000001">
    <property type="protein sequence ID" value="GLI34490.1"/>
    <property type="molecule type" value="Genomic_DNA"/>
</dbReference>
<evidence type="ECO:0000313" key="5">
    <source>
        <dbReference type="Proteomes" id="UP001144372"/>
    </source>
</evidence>
<feature type="domain" description="DprA winged helix" evidence="3">
    <location>
        <begin position="316"/>
        <end position="374"/>
    </location>
</feature>
<comment type="similarity">
    <text evidence="1">Belongs to the DprA/Smf family.</text>
</comment>
<dbReference type="Pfam" id="PF02481">
    <property type="entry name" value="DNA_processg_A"/>
    <property type="match status" value="1"/>
</dbReference>
<dbReference type="InterPro" id="IPR010994">
    <property type="entry name" value="RuvA_2-like"/>
</dbReference>
<proteinExistence type="inferred from homology"/>
<evidence type="ECO:0000313" key="4">
    <source>
        <dbReference type="EMBL" id="GLI34490.1"/>
    </source>
</evidence>
<reference evidence="4" key="1">
    <citation type="submission" date="2022-12" db="EMBL/GenBank/DDBJ databases">
        <title>Reference genome sequencing for broad-spectrum identification of bacterial and archaeal isolates by mass spectrometry.</title>
        <authorList>
            <person name="Sekiguchi Y."/>
            <person name="Tourlousse D.M."/>
        </authorList>
    </citation>
    <scope>NUCLEOTIDE SEQUENCE</scope>
    <source>
        <strain evidence="4">ASRB1</strain>
    </source>
</reference>
<dbReference type="PANTHER" id="PTHR43022">
    <property type="entry name" value="PROTEIN SMF"/>
    <property type="match status" value="1"/>
</dbReference>
<dbReference type="GO" id="GO:0009294">
    <property type="term" value="P:DNA-mediated transformation"/>
    <property type="evidence" value="ECO:0007669"/>
    <property type="project" value="InterPro"/>
</dbReference>
<evidence type="ECO:0000256" key="1">
    <source>
        <dbReference type="ARBA" id="ARBA00006525"/>
    </source>
</evidence>
<dbReference type="Proteomes" id="UP001144372">
    <property type="component" value="Unassembled WGS sequence"/>
</dbReference>
<evidence type="ECO:0000259" key="3">
    <source>
        <dbReference type="Pfam" id="PF17782"/>
    </source>
</evidence>
<dbReference type="AlphaFoldDB" id="A0A9W6FTQ0"/>
<dbReference type="InterPro" id="IPR003488">
    <property type="entry name" value="DprA"/>
</dbReference>
<name>A0A9W6FTQ0_9BACT</name>
<dbReference type="SUPFAM" id="SSF102405">
    <property type="entry name" value="MCP/YpsA-like"/>
    <property type="match status" value="1"/>
</dbReference>
<dbReference type="SUPFAM" id="SSF47781">
    <property type="entry name" value="RuvA domain 2-like"/>
    <property type="match status" value="1"/>
</dbReference>
<gene>
    <name evidence="4" type="primary">dprA</name>
    <name evidence="4" type="ORF">DAMNIGENAA_19230</name>
</gene>
<dbReference type="NCBIfam" id="TIGR00732">
    <property type="entry name" value="dprA"/>
    <property type="match status" value="1"/>
</dbReference>
<protein>
    <submittedName>
        <fullName evidence="4">DNA polymerase</fullName>
    </submittedName>
</protein>
<dbReference type="Gene3D" id="3.40.50.450">
    <property type="match status" value="1"/>
</dbReference>
<dbReference type="InterPro" id="IPR036388">
    <property type="entry name" value="WH-like_DNA-bd_sf"/>
</dbReference>
<comment type="caution">
    <text evidence="4">The sequence shown here is derived from an EMBL/GenBank/DDBJ whole genome shotgun (WGS) entry which is preliminary data.</text>
</comment>
<dbReference type="PANTHER" id="PTHR43022:SF1">
    <property type="entry name" value="PROTEIN SMF"/>
    <property type="match status" value="1"/>
</dbReference>
<dbReference type="InterPro" id="IPR057666">
    <property type="entry name" value="DrpA_SLOG"/>
</dbReference>
<feature type="domain" description="Smf/DprA SLOG" evidence="2">
    <location>
        <begin position="91"/>
        <end position="299"/>
    </location>
</feature>
<evidence type="ECO:0000259" key="2">
    <source>
        <dbReference type="Pfam" id="PF02481"/>
    </source>
</evidence>
<sequence length="384" mass="42020">MNMQTEDNLHFSEPERIAWLTLKLIADLGNRSILRLVRHFGSPTAVLRASAQDIDAVPGLRDKAKQALLRRNVIRAPRMEWDCLKNEGIRMLCLGDPDYPVNLANIPDPPVALFVRGRIEPRDLVSIAIVGSRAASPMGMAFTEKLSMDLAQYGVTIVSGLAVGIDSAAHRGALKGNGRTLAVLGCGLDIEYPQVNSGLRKDIAASGALMTEFPLQTPPAPGHFPQRNRIISGLALGVVVVEAAHRSGSLITARMALEQGREVFAVPGIARHYRSEGPHRLLKEGAKLVESAEDVLEEIRPLIRPSWISDSGQERPMAPKPQLSRDEDLLLKSLDESPRHIDDICRSLSWPVAQVTASLLSLELKGIIKQLPGMYFVHFRNGTC</sequence>
<dbReference type="InterPro" id="IPR041614">
    <property type="entry name" value="DprA_WH"/>
</dbReference>
<keyword evidence="5" id="KW-1185">Reference proteome</keyword>
<organism evidence="4 5">
    <name type="scientific">Desulforhabdus amnigena</name>
    <dbReference type="NCBI Taxonomy" id="40218"/>
    <lineage>
        <taxon>Bacteria</taxon>
        <taxon>Pseudomonadati</taxon>
        <taxon>Thermodesulfobacteriota</taxon>
        <taxon>Syntrophobacteria</taxon>
        <taxon>Syntrophobacterales</taxon>
        <taxon>Syntrophobacteraceae</taxon>
        <taxon>Desulforhabdus</taxon>
    </lineage>
</organism>